<accession>A0A381ZKE6</accession>
<gene>
    <name evidence="2" type="ORF">METZ01_LOCUS142574</name>
</gene>
<proteinExistence type="predicted"/>
<dbReference type="EMBL" id="UINC01021672">
    <property type="protein sequence ID" value="SVA89720.1"/>
    <property type="molecule type" value="Genomic_DNA"/>
</dbReference>
<feature type="non-terminal residue" evidence="2">
    <location>
        <position position="1"/>
    </location>
</feature>
<evidence type="ECO:0000256" key="1">
    <source>
        <dbReference type="SAM" id="MobiDB-lite"/>
    </source>
</evidence>
<dbReference type="AlphaFoldDB" id="A0A381ZKE6"/>
<protein>
    <recommendedName>
        <fullName evidence="3">F5/8 type C domain-containing protein</fullName>
    </recommendedName>
</protein>
<dbReference type="SUPFAM" id="SSF49785">
    <property type="entry name" value="Galactose-binding domain-like"/>
    <property type="match status" value="1"/>
</dbReference>
<feature type="compositionally biased region" description="Polar residues" evidence="1">
    <location>
        <begin position="1"/>
        <end position="11"/>
    </location>
</feature>
<dbReference type="InterPro" id="IPR008979">
    <property type="entry name" value="Galactose-bd-like_sf"/>
</dbReference>
<feature type="region of interest" description="Disordered" evidence="1">
    <location>
        <begin position="1"/>
        <end position="22"/>
    </location>
</feature>
<organism evidence="2">
    <name type="scientific">marine metagenome</name>
    <dbReference type="NCBI Taxonomy" id="408172"/>
    <lineage>
        <taxon>unclassified sequences</taxon>
        <taxon>metagenomes</taxon>
        <taxon>ecological metagenomes</taxon>
    </lineage>
</organism>
<name>A0A381ZKE6_9ZZZZ</name>
<evidence type="ECO:0008006" key="3">
    <source>
        <dbReference type="Google" id="ProtNLM"/>
    </source>
</evidence>
<feature type="non-terminal residue" evidence="2">
    <location>
        <position position="858"/>
    </location>
</feature>
<evidence type="ECO:0000313" key="2">
    <source>
        <dbReference type="EMBL" id="SVA89720.1"/>
    </source>
</evidence>
<reference evidence="2" key="1">
    <citation type="submission" date="2018-05" db="EMBL/GenBank/DDBJ databases">
        <authorList>
            <person name="Lanie J.A."/>
            <person name="Ng W.-L."/>
            <person name="Kazmierczak K.M."/>
            <person name="Andrzejewski T.M."/>
            <person name="Davidsen T.M."/>
            <person name="Wayne K.J."/>
            <person name="Tettelin H."/>
            <person name="Glass J.I."/>
            <person name="Rusch D."/>
            <person name="Podicherti R."/>
            <person name="Tsui H.-C.T."/>
            <person name="Winkler M.E."/>
        </authorList>
    </citation>
    <scope>NUCLEOTIDE SEQUENCE</scope>
</reference>
<sequence length="858" mass="92222">YSIEWNGNNGNHFDPETGAESPENDAWDALAFASSNYFPDGIHDAVNVVDGYYGNSSSWIATPADADPWLALGWEEELLISRIAWSRDNGDSEGEGQLKDRAVGVYTLQFTRTADPDEETQEADDPGDGWVTFGSVEYKAGTENATFTSYLHHQFEIRQGNDPIAATGLRVKVSNAGICIDEMEINGPPAESQSDFVDIQATEGFLVSWTQTNGDWFVEESPAPAHNNAALSSEGSVAFGSSELGLGTHLVSAVNDGFYSNAKSWIAAADDQDPFIGVSFGQSTGIKSIAWGRDNGDDTGDCCGGQIKDRWKGVYTLQVTQVDEPGLATGETGDAITGWLTIATIEYKEETDDFIPYLRHEFQVGDIQGSPIPATAVRLKVSNASIAIDELEVNPVPPVPEGAVDIYEEEGFVVTWNGNQGDFFNASAQAKAPKNAALANEGTVAFGSSELGLGIHLIRHVNDGLYGNSKSWISSLGLGGEPGEQDEFVGLSFGKVVPVSSIAWGRDNGNTATDGCGGTCKDRSMGIYTIQYTLMKDLDETTEETDDAESGWQTIASVEYLPDAPQEFIPYLRHEFKVGSGNEGEPVEATGIRIIVSSGWTAIDELEVNPTDEQQDGQIEPVKPADLVIETGDGFEIVWDGNEGDFYDDAALAEAPNNDALAANGTSAFGSSELDFGIHYIRHINDGFYGNSKSWIAKFTAPADMEPFVGLNFGGVVEVGNIAWGRDNGNTETDGCGGTCRDRSIDIYQLDYTTVQEPDADTPEADDPAEGWVAIGSVEFKNPSDTFSPWLRHRFDVSLNGQPIPATGIRIRVNSNQTAIDEVEINTGAEQDAKSQLSITLENGGLVVSWTGDAILES</sequence>